<dbReference type="PANTHER" id="PTHR47962:SF7">
    <property type="entry name" value="MITOCHONDRIAL ATP-DEPENDENT HELICASE IRC3-RELATED"/>
    <property type="match status" value="1"/>
</dbReference>
<dbReference type="InterPro" id="IPR001736">
    <property type="entry name" value="PLipase_D/transphosphatidylase"/>
</dbReference>
<dbReference type="Gene3D" id="3.30.870.10">
    <property type="entry name" value="Endonuclease Chain A"/>
    <property type="match status" value="1"/>
</dbReference>
<keyword evidence="5" id="KW-1185">Reference proteome</keyword>
<dbReference type="InterPro" id="IPR025202">
    <property type="entry name" value="PLD-like_dom"/>
</dbReference>
<dbReference type="RefSeq" id="WP_353864359.1">
    <property type="nucleotide sequence ID" value="NZ_CP088295.1"/>
</dbReference>
<accession>A0ABY5PHC4</accession>
<reference evidence="5" key="1">
    <citation type="submission" date="2021-11" db="EMBL/GenBank/DDBJ databases">
        <title>Cultivation dependent microbiological survey of springs from the worlds oldest radium mine currently devoted to the extraction of radon-saturated water.</title>
        <authorList>
            <person name="Kapinusova G."/>
            <person name="Smrhova T."/>
            <person name="Strejcek M."/>
            <person name="Suman J."/>
            <person name="Jani K."/>
            <person name="Pajer P."/>
            <person name="Uhlik O."/>
        </authorList>
    </citation>
    <scope>NUCLEOTIDE SEQUENCE [LARGE SCALE GENOMIC DNA]</scope>
    <source>
        <strain evidence="5">J379</strain>
    </source>
</reference>
<dbReference type="SMART" id="SM00490">
    <property type="entry name" value="HELICc"/>
    <property type="match status" value="1"/>
</dbReference>
<dbReference type="InterPro" id="IPR006935">
    <property type="entry name" value="Helicase/UvrB_N"/>
</dbReference>
<name>A0ABY5PHC4_9ACTN</name>
<proteinExistence type="predicted"/>
<dbReference type="InterPro" id="IPR001650">
    <property type="entry name" value="Helicase_C-like"/>
</dbReference>
<dbReference type="InterPro" id="IPR052511">
    <property type="entry name" value="ATP-dep_Helicase"/>
</dbReference>
<dbReference type="InterPro" id="IPR027417">
    <property type="entry name" value="P-loop_NTPase"/>
</dbReference>
<dbReference type="SUPFAM" id="SSF52540">
    <property type="entry name" value="P-loop containing nucleoside triphosphate hydrolases"/>
    <property type="match status" value="1"/>
</dbReference>
<dbReference type="InterPro" id="IPR021835">
    <property type="entry name" value="DUF3427"/>
</dbReference>
<dbReference type="EMBL" id="CP088295">
    <property type="protein sequence ID" value="UUY03860.1"/>
    <property type="molecule type" value="Genomic_DNA"/>
</dbReference>
<dbReference type="PROSITE" id="PS51192">
    <property type="entry name" value="HELICASE_ATP_BIND_1"/>
    <property type="match status" value="1"/>
</dbReference>
<feature type="domain" description="PLD phosphodiesterase" evidence="1">
    <location>
        <begin position="199"/>
        <end position="230"/>
    </location>
</feature>
<dbReference type="PROSITE" id="PS51194">
    <property type="entry name" value="HELICASE_CTER"/>
    <property type="match status" value="1"/>
</dbReference>
<dbReference type="CDD" id="cd18799">
    <property type="entry name" value="SF2_C_EcoAI-like"/>
    <property type="match status" value="1"/>
</dbReference>
<dbReference type="Pfam" id="PF13091">
    <property type="entry name" value="PLDc_2"/>
    <property type="match status" value="1"/>
</dbReference>
<dbReference type="Proteomes" id="UP001058860">
    <property type="component" value="Chromosome"/>
</dbReference>
<dbReference type="InterPro" id="IPR014001">
    <property type="entry name" value="Helicase_ATP-bd"/>
</dbReference>
<dbReference type="Pfam" id="PF00271">
    <property type="entry name" value="Helicase_C"/>
    <property type="match status" value="1"/>
</dbReference>
<evidence type="ECO:0000259" key="2">
    <source>
        <dbReference type="PROSITE" id="PS51192"/>
    </source>
</evidence>
<gene>
    <name evidence="4" type="ORF">LRS13_24930</name>
</gene>
<dbReference type="Gene3D" id="3.40.50.300">
    <property type="entry name" value="P-loop containing nucleotide triphosphate hydrolases"/>
    <property type="match status" value="2"/>
</dbReference>
<dbReference type="SMART" id="SM00487">
    <property type="entry name" value="DEXDc"/>
    <property type="match status" value="1"/>
</dbReference>
<evidence type="ECO:0000259" key="3">
    <source>
        <dbReference type="PROSITE" id="PS51194"/>
    </source>
</evidence>
<evidence type="ECO:0000313" key="4">
    <source>
        <dbReference type="EMBL" id="UUY03860.1"/>
    </source>
</evidence>
<organism evidence="4 5">
    <name type="scientific">Svornostia abyssi</name>
    <dbReference type="NCBI Taxonomy" id="2898438"/>
    <lineage>
        <taxon>Bacteria</taxon>
        <taxon>Bacillati</taxon>
        <taxon>Actinomycetota</taxon>
        <taxon>Thermoleophilia</taxon>
        <taxon>Solirubrobacterales</taxon>
        <taxon>Baekduiaceae</taxon>
        <taxon>Svornostia</taxon>
    </lineage>
</organism>
<dbReference type="Pfam" id="PF04851">
    <property type="entry name" value="ResIII"/>
    <property type="match status" value="1"/>
</dbReference>
<dbReference type="SUPFAM" id="SSF56024">
    <property type="entry name" value="Phospholipase D/nuclease"/>
    <property type="match status" value="1"/>
</dbReference>
<feature type="domain" description="Helicase ATP-binding" evidence="2">
    <location>
        <begin position="315"/>
        <end position="452"/>
    </location>
</feature>
<sequence>MAEPGVRDELLTRRLARELERLEDGRVLREALDDAEAPGRLARHLARAIERLLAGSSEQVGQLAAQLNALLAAAKADEGDGVVTPPEILTEILAAPGAARAPRPKTAFSVSDLLVNAEGQPNIGAELRHELASAARVDLICAFVIWTVVNAIREPLRGVIDRGGTVRVITTTYMGATQRRAVDELVRLGADVRVAFDARTTKLHAKAWLMERPAGMTTAFVGSSNLSHTALFDGLEWNVRVAQADAPHIIDRVRMMFDAHWESGQFEDYDPAARGDELDRALGTHGDRDEGISFAGLEVKPWPYQERMLDELAIERHRHGRHRNLVVAATGTGKTVLAALDYRRLCAQDGGTPRSLLFVAHRDEILQQARSTFRHVMRDGSFGEIHGGGQAAAGRHVFAMIQSLRPDTIAEFAPDAFDVVIVDEFHHAAAPTYRALLDHLRPGELLGLTATPERMDGQDVTEWFGGRIAVELRLWEAIDRGHLVPFQYFGVADDVDLSSLTWRRGGYLVSELERIYTGDDARVAKVLEAVRRIVLDPQRMRALGFCVSVDHARYMARTFNQAGLASASIDGTTPRDERAGILRRLAQGELRVVFSVDVLGEGVDVPAVDTVLLLRPTQSATVLTQQIGRGLRHADGKASLTVIDLIGQQHRRFRFEDRLRALVDVRRGAVQRQVEDDFPFLPSGCHIELDRVSREIILDNLREGARLSRWSRLVEELHAMAADITLDDFLAETGRAPRAVYAANGRSWTALCRDAGRAVPAAPRGGADEEEALLRAVRRWLHVDDPERVDFYGELLAGGRAPRARAMNVRQQRLATMLLWGLFGLKRPFGDLDAGLRALWRHQAVVEELRELLAALDARSETLPAPSSLDPATPLAVHARYSQPEILAAYGLGTPDRPPVPSREGVRYIEPAKTDVLFVTLHKAEREYSPTTMYRDYAVSRERFHWESQSIQSQTSPSVRRYIEHAVRGTHVHLFLRERKAEHGVASPYLFAGPLAYEQHEGDRPVAFTWRLQHALPEVVFEAARSVAV</sequence>
<protein>
    <submittedName>
        <fullName evidence="4">DUF3427 domain-containing protein</fullName>
    </submittedName>
</protein>
<feature type="domain" description="Helicase C-terminal" evidence="3">
    <location>
        <begin position="529"/>
        <end position="678"/>
    </location>
</feature>
<evidence type="ECO:0000313" key="5">
    <source>
        <dbReference type="Proteomes" id="UP001058860"/>
    </source>
</evidence>
<evidence type="ECO:0000259" key="1">
    <source>
        <dbReference type="PROSITE" id="PS50035"/>
    </source>
</evidence>
<dbReference type="Pfam" id="PF11907">
    <property type="entry name" value="DUF3427"/>
    <property type="match status" value="1"/>
</dbReference>
<dbReference type="PANTHER" id="PTHR47962">
    <property type="entry name" value="ATP-DEPENDENT HELICASE LHR-RELATED-RELATED"/>
    <property type="match status" value="1"/>
</dbReference>
<dbReference type="CDD" id="cd18032">
    <property type="entry name" value="DEXHc_RE_I_III_res"/>
    <property type="match status" value="1"/>
</dbReference>
<dbReference type="PROSITE" id="PS50035">
    <property type="entry name" value="PLD"/>
    <property type="match status" value="1"/>
</dbReference>